<dbReference type="PANTHER" id="PTHR31123">
    <property type="entry name" value="ACCUMULATION OF DYADS PROTEIN 2-RELATED"/>
    <property type="match status" value="1"/>
</dbReference>
<evidence type="ECO:0000256" key="4">
    <source>
        <dbReference type="ARBA" id="ARBA00022989"/>
    </source>
</evidence>
<name>A0A9W4NYE2_9EURO</name>
<feature type="transmembrane region" description="Helical" evidence="6">
    <location>
        <begin position="24"/>
        <end position="41"/>
    </location>
</feature>
<keyword evidence="8" id="KW-1185">Reference proteome</keyword>
<protein>
    <submittedName>
        <fullName evidence="7">Uncharacterized protein</fullName>
    </submittedName>
</protein>
<reference evidence="7" key="1">
    <citation type="submission" date="2021-07" db="EMBL/GenBank/DDBJ databases">
        <authorList>
            <person name="Branca A.L. A."/>
        </authorList>
    </citation>
    <scope>NUCLEOTIDE SEQUENCE</scope>
</reference>
<evidence type="ECO:0000256" key="6">
    <source>
        <dbReference type="SAM" id="Phobius"/>
    </source>
</evidence>
<organism evidence="7 8">
    <name type="scientific">Penicillium salamii</name>
    <dbReference type="NCBI Taxonomy" id="1612424"/>
    <lineage>
        <taxon>Eukaryota</taxon>
        <taxon>Fungi</taxon>
        <taxon>Dikarya</taxon>
        <taxon>Ascomycota</taxon>
        <taxon>Pezizomycotina</taxon>
        <taxon>Eurotiomycetes</taxon>
        <taxon>Eurotiomycetidae</taxon>
        <taxon>Eurotiales</taxon>
        <taxon>Aspergillaceae</taxon>
        <taxon>Penicillium</taxon>
    </lineage>
</organism>
<evidence type="ECO:0000256" key="5">
    <source>
        <dbReference type="ARBA" id="ARBA00023136"/>
    </source>
</evidence>
<dbReference type="GO" id="GO:0005886">
    <property type="term" value="C:plasma membrane"/>
    <property type="evidence" value="ECO:0007669"/>
    <property type="project" value="TreeGrafter"/>
</dbReference>
<feature type="transmembrane region" description="Helical" evidence="6">
    <location>
        <begin position="133"/>
        <end position="155"/>
    </location>
</feature>
<feature type="transmembrane region" description="Helical" evidence="6">
    <location>
        <begin position="161"/>
        <end position="186"/>
    </location>
</feature>
<dbReference type="PANTHER" id="PTHR31123:SF7">
    <property type="entry name" value="MARVEL DOMAIN-CONTAINING PROTEIN"/>
    <property type="match status" value="1"/>
</dbReference>
<dbReference type="AlphaFoldDB" id="A0A9W4NYE2"/>
<feature type="transmembrane region" description="Helical" evidence="6">
    <location>
        <begin position="93"/>
        <end position="126"/>
    </location>
</feature>
<dbReference type="InterPro" id="IPR000791">
    <property type="entry name" value="Gpr1/Fun34/SatP-like"/>
</dbReference>
<sequence length="218" mass="23580">MAGFATTLLTLSLAMMEFRGVSVQTVFIGNFCFVGCIALLISAQWEIVRGNTFGYTVLSAFGLFYGGYGAILLPTLGIADSYGGHTTEYYNAMGFFVLIWTVLNTLFLVASFSMLVLALFSILLLSDPFPRNMVYFGTFIAIEVCFGLDATANFVRADGHIALSATIMKIGGAFGFIAGLLGFYIVAHDLCQDSLPVRLPMGDAASLSKARKRMTRSE</sequence>
<dbReference type="Pfam" id="PF01184">
    <property type="entry name" value="Gpr1_Fun34_YaaH"/>
    <property type="match status" value="1"/>
</dbReference>
<comment type="caution">
    <text evidence="7">The sequence shown here is derived from an EMBL/GenBank/DDBJ whole genome shotgun (WGS) entry which is preliminary data.</text>
</comment>
<evidence type="ECO:0000256" key="2">
    <source>
        <dbReference type="ARBA" id="ARBA00005587"/>
    </source>
</evidence>
<keyword evidence="4 6" id="KW-1133">Transmembrane helix</keyword>
<accession>A0A9W4NYE2</accession>
<feature type="transmembrane region" description="Helical" evidence="6">
    <location>
        <begin position="53"/>
        <end position="73"/>
    </location>
</feature>
<dbReference type="GO" id="GO:0015123">
    <property type="term" value="F:acetate transmembrane transporter activity"/>
    <property type="evidence" value="ECO:0007669"/>
    <property type="project" value="TreeGrafter"/>
</dbReference>
<evidence type="ECO:0000256" key="1">
    <source>
        <dbReference type="ARBA" id="ARBA00004141"/>
    </source>
</evidence>
<dbReference type="OrthoDB" id="3648309at2759"/>
<dbReference type="Proteomes" id="UP001152649">
    <property type="component" value="Unassembled WGS sequence"/>
</dbReference>
<proteinExistence type="inferred from homology"/>
<dbReference type="InterPro" id="IPR051633">
    <property type="entry name" value="AceTr"/>
</dbReference>
<evidence type="ECO:0000313" key="7">
    <source>
        <dbReference type="EMBL" id="CAG8421979.1"/>
    </source>
</evidence>
<evidence type="ECO:0000313" key="8">
    <source>
        <dbReference type="Proteomes" id="UP001152649"/>
    </source>
</evidence>
<keyword evidence="3 6" id="KW-0812">Transmembrane</keyword>
<comment type="subcellular location">
    <subcellularLocation>
        <location evidence="1">Membrane</location>
        <topology evidence="1">Multi-pass membrane protein</topology>
    </subcellularLocation>
</comment>
<gene>
    <name evidence="7" type="ORF">PSALAMII_LOCUS9980</name>
</gene>
<evidence type="ECO:0000256" key="3">
    <source>
        <dbReference type="ARBA" id="ARBA00022692"/>
    </source>
</evidence>
<dbReference type="EMBL" id="CAJVPG010000444">
    <property type="protein sequence ID" value="CAG8421979.1"/>
    <property type="molecule type" value="Genomic_DNA"/>
</dbReference>
<keyword evidence="5 6" id="KW-0472">Membrane</keyword>
<comment type="similarity">
    <text evidence="2">Belongs to the acetate uptake transporter (AceTr) (TC 2.A.96) family.</text>
</comment>